<dbReference type="GO" id="GO:0006281">
    <property type="term" value="P:DNA repair"/>
    <property type="evidence" value="ECO:0007669"/>
    <property type="project" value="UniProtKB-KW"/>
</dbReference>
<evidence type="ECO:0000256" key="2">
    <source>
        <dbReference type="ARBA" id="ARBA00022618"/>
    </source>
</evidence>
<feature type="compositionally biased region" description="Low complexity" evidence="8">
    <location>
        <begin position="762"/>
        <end position="776"/>
    </location>
</feature>
<accession>A0AAV0ZR06</accession>
<dbReference type="GO" id="GO:0035825">
    <property type="term" value="P:homologous recombination"/>
    <property type="evidence" value="ECO:0007669"/>
    <property type="project" value="UniProtKB-ARBA"/>
</dbReference>
<evidence type="ECO:0000259" key="9">
    <source>
        <dbReference type="SMART" id="SM00333"/>
    </source>
</evidence>
<feature type="compositionally biased region" description="Polar residues" evidence="8">
    <location>
        <begin position="569"/>
        <end position="580"/>
    </location>
</feature>
<feature type="compositionally biased region" description="Polar residues" evidence="8">
    <location>
        <begin position="811"/>
        <end position="827"/>
    </location>
</feature>
<evidence type="ECO:0000256" key="8">
    <source>
        <dbReference type="SAM" id="MobiDB-lite"/>
    </source>
</evidence>
<keyword evidence="5" id="KW-0234">DNA repair</keyword>
<comment type="subcellular location">
    <subcellularLocation>
        <location evidence="1">Nucleus</location>
    </subcellularLocation>
</comment>
<keyword evidence="2" id="KW-0132">Cell division</keyword>
<feature type="compositionally biased region" description="Basic and acidic residues" evidence="8">
    <location>
        <begin position="783"/>
        <end position="792"/>
    </location>
</feature>
<evidence type="ECO:0000313" key="10">
    <source>
        <dbReference type="EMBL" id="CAI8599553.1"/>
    </source>
</evidence>
<evidence type="ECO:0000256" key="4">
    <source>
        <dbReference type="ARBA" id="ARBA00022776"/>
    </source>
</evidence>
<evidence type="ECO:0000256" key="1">
    <source>
        <dbReference type="ARBA" id="ARBA00004123"/>
    </source>
</evidence>
<dbReference type="GO" id="GO:0051301">
    <property type="term" value="P:cell division"/>
    <property type="evidence" value="ECO:0007669"/>
    <property type="project" value="UniProtKB-KW"/>
</dbReference>
<feature type="compositionally biased region" description="Polar residues" evidence="8">
    <location>
        <begin position="342"/>
        <end position="351"/>
    </location>
</feature>
<dbReference type="GO" id="GO:0005634">
    <property type="term" value="C:nucleus"/>
    <property type="evidence" value="ECO:0007669"/>
    <property type="project" value="UniProtKB-SubCell"/>
</dbReference>
<evidence type="ECO:0000256" key="6">
    <source>
        <dbReference type="ARBA" id="ARBA00023242"/>
    </source>
</evidence>
<keyword evidence="7" id="KW-0131">Cell cycle</keyword>
<dbReference type="AlphaFoldDB" id="A0AAV0ZR06"/>
<feature type="compositionally biased region" description="Basic and acidic residues" evidence="8">
    <location>
        <begin position="425"/>
        <end position="446"/>
    </location>
</feature>
<evidence type="ECO:0000256" key="5">
    <source>
        <dbReference type="ARBA" id="ARBA00023204"/>
    </source>
</evidence>
<feature type="compositionally biased region" description="Basic and acidic residues" evidence="8">
    <location>
        <begin position="633"/>
        <end position="644"/>
    </location>
</feature>
<dbReference type="InterPro" id="IPR002999">
    <property type="entry name" value="Tudor"/>
</dbReference>
<feature type="compositionally biased region" description="Basic and acidic residues" evidence="8">
    <location>
        <begin position="365"/>
        <end position="401"/>
    </location>
</feature>
<name>A0AAV0ZR06_VICFA</name>
<keyword evidence="11" id="KW-1185">Reference proteome</keyword>
<dbReference type="GO" id="GO:0000785">
    <property type="term" value="C:chromatin"/>
    <property type="evidence" value="ECO:0007669"/>
    <property type="project" value="TreeGrafter"/>
</dbReference>
<feature type="compositionally biased region" description="Basic and acidic residues" evidence="8">
    <location>
        <begin position="322"/>
        <end position="341"/>
    </location>
</feature>
<feature type="compositionally biased region" description="Basic and acidic residues" evidence="8">
    <location>
        <begin position="582"/>
        <end position="606"/>
    </location>
</feature>
<feature type="region of interest" description="Disordered" evidence="8">
    <location>
        <begin position="268"/>
        <end position="665"/>
    </location>
</feature>
<dbReference type="SUPFAM" id="SSF63748">
    <property type="entry name" value="Tudor/PWWP/MBT"/>
    <property type="match status" value="1"/>
</dbReference>
<dbReference type="SUPFAM" id="SSF48371">
    <property type="entry name" value="ARM repeat"/>
    <property type="match status" value="1"/>
</dbReference>
<sequence>MAFEYRELQDQLLDVGNRLKDPPASVDQLISLLTRADSCLARVEQSPKDSMRTALEPTLKALVEHRLLRHPNTDVQVALASCITEITRITAPDAPYDDDQMKEIFQLVVSSFEKLHDISSRSYAKRRAILETVAKVRSCVVMLDLECDGLILEMFQHFLKAIREYHPENVFSSMETIMTLVLEESEEISFDLLSPLLDSIKKDNEEVSPIARKLGERVLENCATKLKPYLVQAVRILGISVDDYSQVLASICQDTCDILEKNGVCVTSEHKEEESKSAELPLEESSPEDESKSAELPLEESSPEDETKSAELPLEESSPVVVKEEPEESAHSPHENREGNRSSKSVTNNGVASAGEDATLGDFKSITKKEDTDFSDHSKEELNDLGDRKVDKNEQKSEQATKKSRRKSSSSTKSAKLSQCQVVANEKKAEKMLDSESYSKEARNDESEVVASPSPSDSLPDENHSEKLGKAKTKGSPANVEVVSKKVSEGASISKAKPVKQSVKKTLGGNSGVKKTAGTDSDKTQRGAVSSADAKKHSAKKLNDNKGGGGGSSSRQLVDEKKLGWGEANSETGAAKSSSVGVDKEMISSPRSDTKSSENEKLEETTKTSAKRRHALEDEKLEEAPKTSAKRKPALEDEKLEETPKTSAKRKPASGRKNGSGIKEYGENLVGLRVEVWWPKDREFYKGVIERFDPIKKKHKVVYDDGEVEVLNLSRQKWNIIDADSAADGEEGSDHASLDASLEMPTKKKVKTSFSAPKHGKLSSSGGASGSSISKGVLMSGQKSKDGNKSKESNTISDSEDEVSRKFKDNTPISATLKMTSKSKNIGSSKTSKSKDDDTITPKPSVKSKQETSKSGSTNQKTPKTVASEGKSPNSGGKSTVDRGGKLKSGSLKKRVLEDDDSDDSAREEEYAKGKTSGSSKAEGSECTSLQLLDISFSGPCPVLWTLVFKFYGFQFGRINNSCIRSILSCSKLLWNKTLSYSVLKHPEVGERGENWKRHV</sequence>
<evidence type="ECO:0000256" key="3">
    <source>
        <dbReference type="ARBA" id="ARBA00022763"/>
    </source>
</evidence>
<dbReference type="Gene3D" id="2.30.30.140">
    <property type="match status" value="1"/>
</dbReference>
<feature type="compositionally biased region" description="Basic and acidic residues" evidence="8">
    <location>
        <begin position="268"/>
        <end position="277"/>
    </location>
</feature>
<dbReference type="GO" id="GO:0007064">
    <property type="term" value="P:mitotic sister chromatid cohesion"/>
    <property type="evidence" value="ECO:0007669"/>
    <property type="project" value="InterPro"/>
</dbReference>
<gene>
    <name evidence="10" type="ORF">VFH_II180200</name>
</gene>
<feature type="compositionally biased region" description="Basic and acidic residues" evidence="8">
    <location>
        <begin position="533"/>
        <end position="544"/>
    </location>
</feature>
<dbReference type="CDD" id="cd20404">
    <property type="entry name" value="Tudor_Agenet_AtEML-like"/>
    <property type="match status" value="1"/>
</dbReference>
<organism evidence="10 11">
    <name type="scientific">Vicia faba</name>
    <name type="common">Broad bean</name>
    <name type="synonym">Faba vulgaris</name>
    <dbReference type="NCBI Taxonomy" id="3906"/>
    <lineage>
        <taxon>Eukaryota</taxon>
        <taxon>Viridiplantae</taxon>
        <taxon>Streptophyta</taxon>
        <taxon>Embryophyta</taxon>
        <taxon>Tracheophyta</taxon>
        <taxon>Spermatophyta</taxon>
        <taxon>Magnoliopsida</taxon>
        <taxon>eudicotyledons</taxon>
        <taxon>Gunneridae</taxon>
        <taxon>Pentapetalae</taxon>
        <taxon>rosids</taxon>
        <taxon>fabids</taxon>
        <taxon>Fabales</taxon>
        <taxon>Fabaceae</taxon>
        <taxon>Papilionoideae</taxon>
        <taxon>50 kb inversion clade</taxon>
        <taxon>NPAAA clade</taxon>
        <taxon>Hologalegina</taxon>
        <taxon>IRL clade</taxon>
        <taxon>Fabeae</taxon>
        <taxon>Vicia</taxon>
    </lineage>
</organism>
<keyword evidence="6" id="KW-0539">Nucleus</keyword>
<feature type="domain" description="Tudor" evidence="9">
    <location>
        <begin position="666"/>
        <end position="725"/>
    </location>
</feature>
<dbReference type="InterPro" id="IPR016024">
    <property type="entry name" value="ARM-type_fold"/>
</dbReference>
<dbReference type="InterPro" id="IPR039776">
    <property type="entry name" value="Pds5"/>
</dbReference>
<reference evidence="10 11" key="1">
    <citation type="submission" date="2023-01" db="EMBL/GenBank/DDBJ databases">
        <authorList>
            <person name="Kreplak J."/>
        </authorList>
    </citation>
    <scope>NUCLEOTIDE SEQUENCE [LARGE SCALE GENOMIC DNA]</scope>
</reference>
<dbReference type="PANTHER" id="PTHR12663">
    <property type="entry name" value="ANDROGEN INDUCED INHIBITOR OF PROLIFERATION AS3 / PDS5-RELATED"/>
    <property type="match status" value="1"/>
</dbReference>
<feature type="compositionally biased region" description="Polar residues" evidence="8">
    <location>
        <begin position="853"/>
        <end position="878"/>
    </location>
</feature>
<feature type="compositionally biased region" description="Basic and acidic residues" evidence="8">
    <location>
        <begin position="615"/>
        <end position="625"/>
    </location>
</feature>
<proteinExistence type="predicted"/>
<feature type="region of interest" description="Disordered" evidence="8">
    <location>
        <begin position="725"/>
        <end position="923"/>
    </location>
</feature>
<feature type="compositionally biased region" description="Basic and acidic residues" evidence="8">
    <location>
        <begin position="904"/>
        <end position="913"/>
    </location>
</feature>
<dbReference type="Proteomes" id="UP001157006">
    <property type="component" value="Chromosome 2"/>
</dbReference>
<dbReference type="EMBL" id="OX451737">
    <property type="protein sequence ID" value="CAI8599553.1"/>
    <property type="molecule type" value="Genomic_DNA"/>
</dbReference>
<dbReference type="SMART" id="SM00333">
    <property type="entry name" value="TUDOR"/>
    <property type="match status" value="1"/>
</dbReference>
<dbReference type="PANTHER" id="PTHR12663:SF3">
    <property type="entry name" value="SISTER CHROMATID COHESION PROTEIN PDS5 HOMOLOG C"/>
    <property type="match status" value="1"/>
</dbReference>
<dbReference type="Pfam" id="PF20168">
    <property type="entry name" value="PDS5"/>
    <property type="match status" value="1"/>
</dbReference>
<protein>
    <recommendedName>
        <fullName evidence="9">Tudor domain-containing protein</fullName>
    </recommendedName>
</protein>
<keyword evidence="4" id="KW-0498">Mitosis</keyword>
<keyword evidence="3" id="KW-0227">DNA damage</keyword>
<evidence type="ECO:0000256" key="7">
    <source>
        <dbReference type="ARBA" id="ARBA00023306"/>
    </source>
</evidence>
<evidence type="ECO:0000313" key="11">
    <source>
        <dbReference type="Proteomes" id="UP001157006"/>
    </source>
</evidence>